<dbReference type="EMBL" id="JAFLEQ010000011">
    <property type="protein sequence ID" value="MBN9644323.1"/>
    <property type="molecule type" value="Genomic_DNA"/>
</dbReference>
<evidence type="ECO:0000313" key="6">
    <source>
        <dbReference type="Proteomes" id="UP000664332"/>
    </source>
</evidence>
<keyword evidence="1" id="KW-0805">Transcription regulation</keyword>
<dbReference type="PROSITE" id="PS50995">
    <property type="entry name" value="HTH_MARR_2"/>
    <property type="match status" value="1"/>
</dbReference>
<evidence type="ECO:0000259" key="4">
    <source>
        <dbReference type="PROSITE" id="PS50995"/>
    </source>
</evidence>
<proteinExistence type="predicted"/>
<comment type="caution">
    <text evidence="5">The sequence shown here is derived from an EMBL/GenBank/DDBJ whole genome shotgun (WGS) entry which is preliminary data.</text>
</comment>
<name>A0A939E0B5_9CORY</name>
<organism evidence="5 6">
    <name type="scientific">Corynebacterium mendelii</name>
    <dbReference type="NCBI Taxonomy" id="2765362"/>
    <lineage>
        <taxon>Bacteria</taxon>
        <taxon>Bacillati</taxon>
        <taxon>Actinomycetota</taxon>
        <taxon>Actinomycetes</taxon>
        <taxon>Mycobacteriales</taxon>
        <taxon>Corynebacteriaceae</taxon>
        <taxon>Corynebacterium</taxon>
    </lineage>
</organism>
<dbReference type="Gene3D" id="1.10.10.10">
    <property type="entry name" value="Winged helix-like DNA-binding domain superfamily/Winged helix DNA-binding domain"/>
    <property type="match status" value="1"/>
</dbReference>
<evidence type="ECO:0000313" key="5">
    <source>
        <dbReference type="EMBL" id="MBN9644323.1"/>
    </source>
</evidence>
<protein>
    <submittedName>
        <fullName evidence="5">MarR family transcriptional regulator</fullName>
    </submittedName>
</protein>
<evidence type="ECO:0000256" key="2">
    <source>
        <dbReference type="ARBA" id="ARBA00023125"/>
    </source>
</evidence>
<keyword evidence="2" id="KW-0238">DNA-binding</keyword>
<dbReference type="Pfam" id="PF12802">
    <property type="entry name" value="MarR_2"/>
    <property type="match status" value="1"/>
</dbReference>
<dbReference type="AlphaFoldDB" id="A0A939E0B5"/>
<evidence type="ECO:0000256" key="3">
    <source>
        <dbReference type="ARBA" id="ARBA00023163"/>
    </source>
</evidence>
<dbReference type="SUPFAM" id="SSF46785">
    <property type="entry name" value="Winged helix' DNA-binding domain"/>
    <property type="match status" value="1"/>
</dbReference>
<dbReference type="GO" id="GO:0003677">
    <property type="term" value="F:DNA binding"/>
    <property type="evidence" value="ECO:0007669"/>
    <property type="project" value="UniProtKB-KW"/>
</dbReference>
<dbReference type="InterPro" id="IPR039422">
    <property type="entry name" value="MarR/SlyA-like"/>
</dbReference>
<feature type="domain" description="HTH marR-type" evidence="4">
    <location>
        <begin position="31"/>
        <end position="164"/>
    </location>
</feature>
<dbReference type="PROSITE" id="PS01117">
    <property type="entry name" value="HTH_MARR_1"/>
    <property type="match status" value="1"/>
</dbReference>
<keyword evidence="3" id="KW-0804">Transcription</keyword>
<evidence type="ECO:0000256" key="1">
    <source>
        <dbReference type="ARBA" id="ARBA00023015"/>
    </source>
</evidence>
<dbReference type="InterPro" id="IPR036390">
    <property type="entry name" value="WH_DNA-bd_sf"/>
</dbReference>
<dbReference type="PANTHER" id="PTHR33164:SF104">
    <property type="entry name" value="TRANSCRIPTIONAL REGULATORY PROTEIN"/>
    <property type="match status" value="1"/>
</dbReference>
<dbReference type="GO" id="GO:0006950">
    <property type="term" value="P:response to stress"/>
    <property type="evidence" value="ECO:0007669"/>
    <property type="project" value="TreeGrafter"/>
</dbReference>
<dbReference type="Proteomes" id="UP000664332">
    <property type="component" value="Unassembled WGS sequence"/>
</dbReference>
<dbReference type="PANTHER" id="PTHR33164">
    <property type="entry name" value="TRANSCRIPTIONAL REGULATOR, MARR FAMILY"/>
    <property type="match status" value="1"/>
</dbReference>
<dbReference type="InterPro" id="IPR036388">
    <property type="entry name" value="WH-like_DNA-bd_sf"/>
</dbReference>
<dbReference type="RefSeq" id="WP_207278813.1">
    <property type="nucleotide sequence ID" value="NZ_JAFLEQ010000011.1"/>
</dbReference>
<dbReference type="InterPro" id="IPR000835">
    <property type="entry name" value="HTH_MarR-typ"/>
</dbReference>
<gene>
    <name evidence="5" type="ORF">JZY06_06825</name>
</gene>
<dbReference type="InterPro" id="IPR023187">
    <property type="entry name" value="Tscrpt_reg_MarR-type_CS"/>
</dbReference>
<dbReference type="GO" id="GO:0003700">
    <property type="term" value="F:DNA-binding transcription factor activity"/>
    <property type="evidence" value="ECO:0007669"/>
    <property type="project" value="InterPro"/>
</dbReference>
<accession>A0A939E0B5</accession>
<dbReference type="PRINTS" id="PR00598">
    <property type="entry name" value="HTHMARR"/>
</dbReference>
<reference evidence="5" key="1">
    <citation type="submission" date="2021-03" db="EMBL/GenBank/DDBJ databases">
        <authorList>
            <person name="Sun Q."/>
        </authorList>
    </citation>
    <scope>NUCLEOTIDE SEQUENCE</scope>
    <source>
        <strain evidence="5">CCM 8862</strain>
    </source>
</reference>
<keyword evidence="6" id="KW-1185">Reference proteome</keyword>
<sequence>MTSQNTPERTDCVDRIMAQWAQLRPEIDSHEMALAGRLLRLTRAVSSDISANLAQFGLEPWQFDVLATLRRVGEAVTARRLAESTMVSQPALTNRVDKLVSKGWVFRTVDPNNRRQVLISLSPEGTELLDRVFPTHIEVCRTTPPGLTPEQREELEALLRLALVAVEQSEGSDS</sequence>
<dbReference type="SMART" id="SM00347">
    <property type="entry name" value="HTH_MARR"/>
    <property type="match status" value="1"/>
</dbReference>